<dbReference type="Proteomes" id="UP000632138">
    <property type="component" value="Unassembled WGS sequence"/>
</dbReference>
<dbReference type="SUPFAM" id="SSF51735">
    <property type="entry name" value="NAD(P)-binding Rossmann-fold domains"/>
    <property type="match status" value="1"/>
</dbReference>
<evidence type="ECO:0000313" key="5">
    <source>
        <dbReference type="Proteomes" id="UP000632138"/>
    </source>
</evidence>
<evidence type="ECO:0000259" key="3">
    <source>
        <dbReference type="Pfam" id="PF01370"/>
    </source>
</evidence>
<evidence type="ECO:0000256" key="1">
    <source>
        <dbReference type="ARBA" id="ARBA00023002"/>
    </source>
</evidence>
<dbReference type="Pfam" id="PF01370">
    <property type="entry name" value="Epimerase"/>
    <property type="match status" value="1"/>
</dbReference>
<organism evidence="4 5">
    <name type="scientific">Paractinoplanes ovalisporus</name>
    <dbReference type="NCBI Taxonomy" id="2810368"/>
    <lineage>
        <taxon>Bacteria</taxon>
        <taxon>Bacillati</taxon>
        <taxon>Actinomycetota</taxon>
        <taxon>Actinomycetes</taxon>
        <taxon>Micromonosporales</taxon>
        <taxon>Micromonosporaceae</taxon>
        <taxon>Paractinoplanes</taxon>
    </lineage>
</organism>
<dbReference type="CDD" id="cd05227">
    <property type="entry name" value="AR_SDR_e"/>
    <property type="match status" value="1"/>
</dbReference>
<name>A0ABS2AWN6_9ACTN</name>
<protein>
    <submittedName>
        <fullName evidence="4">Aldehyde reductase</fullName>
    </submittedName>
</protein>
<dbReference type="PANTHER" id="PTHR10366">
    <property type="entry name" value="NAD DEPENDENT EPIMERASE/DEHYDRATASE"/>
    <property type="match status" value="1"/>
</dbReference>
<evidence type="ECO:0000313" key="4">
    <source>
        <dbReference type="EMBL" id="MBM2623584.1"/>
    </source>
</evidence>
<accession>A0ABS2AWN6</accession>
<proteinExistence type="inferred from homology"/>
<keyword evidence="5" id="KW-1185">Reference proteome</keyword>
<comment type="similarity">
    <text evidence="2">Belongs to the NAD(P)-dependent epimerase/dehydratase family. Dihydroflavonol-4-reductase subfamily.</text>
</comment>
<feature type="domain" description="NAD-dependent epimerase/dehydratase" evidence="3">
    <location>
        <begin position="4"/>
        <end position="240"/>
    </location>
</feature>
<reference evidence="4 5" key="1">
    <citation type="submission" date="2021-01" db="EMBL/GenBank/DDBJ databases">
        <title>Actinoplanes sp. nov. LDG1-06 isolated from lichen.</title>
        <authorList>
            <person name="Saeng-In P."/>
            <person name="Phongsopitanun W."/>
            <person name="Kanchanasin P."/>
            <person name="Yuki M."/>
            <person name="Kudo T."/>
            <person name="Ohkuma M."/>
            <person name="Tanasupawat S."/>
        </authorList>
    </citation>
    <scope>NUCLEOTIDE SEQUENCE [LARGE SCALE GENOMIC DNA]</scope>
    <source>
        <strain evidence="4 5">LDG1-06</strain>
    </source>
</reference>
<dbReference type="RefSeq" id="WP_203383936.1">
    <property type="nucleotide sequence ID" value="NZ_JAENHP010000038.1"/>
</dbReference>
<dbReference type="Gene3D" id="3.40.50.720">
    <property type="entry name" value="NAD(P)-binding Rossmann-like Domain"/>
    <property type="match status" value="1"/>
</dbReference>
<dbReference type="InterPro" id="IPR001509">
    <property type="entry name" value="Epimerase_deHydtase"/>
</dbReference>
<dbReference type="InterPro" id="IPR036291">
    <property type="entry name" value="NAD(P)-bd_dom_sf"/>
</dbReference>
<keyword evidence="1" id="KW-0560">Oxidoreductase</keyword>
<dbReference type="EMBL" id="JAENHP010000038">
    <property type="protein sequence ID" value="MBM2623584.1"/>
    <property type="molecule type" value="Genomic_DNA"/>
</dbReference>
<comment type="caution">
    <text evidence="4">The sequence shown here is derived from an EMBL/GenBank/DDBJ whole genome shotgun (WGS) entry which is preliminary data.</text>
</comment>
<evidence type="ECO:0000256" key="2">
    <source>
        <dbReference type="ARBA" id="ARBA00023445"/>
    </source>
</evidence>
<dbReference type="PANTHER" id="PTHR10366:SF564">
    <property type="entry name" value="STEROL-4-ALPHA-CARBOXYLATE 3-DEHYDROGENASE, DECARBOXYLATING"/>
    <property type="match status" value="1"/>
</dbReference>
<dbReference type="InterPro" id="IPR050425">
    <property type="entry name" value="NAD(P)_dehydrat-like"/>
</dbReference>
<gene>
    <name evidence="4" type="ORF">JIG36_49665</name>
</gene>
<sequence>MAKVLVTGATGYLAGHCIAELLNHGYDVRGTVRNLQTADVAHLHPIAERTGGSLEFVEADLDRDAGWTTAVGGCDYIWHVASPFPSTAPKDPDEVIRPAVDGTLRVLRAAATSGTVKRVVMTSSGLAVHSGRQENRAFTEDDWGTLDDPFLYARSKTLAEKAAWEFAEQSGIELVAINPGSIIGPLQRAEAGNSVSIISRLMRAAMPAVPKIGWNVVDVRDLAHLHLLAMETPAAAGNRYIAGDEFMWGRDMAFALKDRYQTSGYRIPTRAMPYALMWAISRVEPGIRIGLTLWGHHDQVTSAKARNELGWTSRPAAESVLDTAESMIELGVVPRR</sequence>